<dbReference type="InterPro" id="IPR019614">
    <property type="entry name" value="SAM-dep_methyl-trfase"/>
</dbReference>
<dbReference type="Proteomes" id="UP000503447">
    <property type="component" value="Chromosome"/>
</dbReference>
<dbReference type="Pfam" id="PF10672">
    <property type="entry name" value="Methyltrans_SAM"/>
    <property type="match status" value="1"/>
</dbReference>
<organism evidence="10 11">
    <name type="scientific">Frigoriglobus tundricola</name>
    <dbReference type="NCBI Taxonomy" id="2774151"/>
    <lineage>
        <taxon>Bacteria</taxon>
        <taxon>Pseudomonadati</taxon>
        <taxon>Planctomycetota</taxon>
        <taxon>Planctomycetia</taxon>
        <taxon>Gemmatales</taxon>
        <taxon>Gemmataceae</taxon>
        <taxon>Frigoriglobus</taxon>
    </lineage>
</organism>
<dbReference type="RefSeq" id="WP_227254758.1">
    <property type="nucleotide sequence ID" value="NZ_CP053452.2"/>
</dbReference>
<keyword evidence="2" id="KW-0963">Cytoplasm</keyword>
<dbReference type="AlphaFoldDB" id="A0A6M5YJC6"/>
<evidence type="ECO:0000256" key="6">
    <source>
        <dbReference type="ARBA" id="ARBA00022691"/>
    </source>
</evidence>
<feature type="domain" description="PUA" evidence="9">
    <location>
        <begin position="4"/>
        <end position="89"/>
    </location>
</feature>
<dbReference type="SUPFAM" id="SSF53335">
    <property type="entry name" value="S-adenosyl-L-methionine-dependent methyltransferases"/>
    <property type="match status" value="1"/>
</dbReference>
<dbReference type="PANTHER" id="PTHR42873:SF1">
    <property type="entry name" value="S-ADENOSYLMETHIONINE-DEPENDENT METHYLTRANSFERASE DOMAIN-CONTAINING PROTEIN"/>
    <property type="match status" value="1"/>
</dbReference>
<evidence type="ECO:0000256" key="8">
    <source>
        <dbReference type="ARBA" id="ARBA00038091"/>
    </source>
</evidence>
<evidence type="ECO:0000256" key="3">
    <source>
        <dbReference type="ARBA" id="ARBA00022552"/>
    </source>
</evidence>
<dbReference type="Gene3D" id="2.30.130.10">
    <property type="entry name" value="PUA domain"/>
    <property type="match status" value="1"/>
</dbReference>
<dbReference type="InterPro" id="IPR029063">
    <property type="entry name" value="SAM-dependent_MTases_sf"/>
</dbReference>
<accession>A0A6M5YJC6</accession>
<dbReference type="KEGG" id="ftj:FTUN_0946"/>
<keyword evidence="6" id="KW-0949">S-adenosyl-L-methionine</keyword>
<dbReference type="GO" id="GO:0005737">
    <property type="term" value="C:cytoplasm"/>
    <property type="evidence" value="ECO:0007669"/>
    <property type="project" value="UniProtKB-SubCell"/>
</dbReference>
<keyword evidence="5 10" id="KW-0808">Transferase</keyword>
<dbReference type="EC" id="2.1.1.191" evidence="10"/>
<dbReference type="InterPro" id="IPR041532">
    <property type="entry name" value="RlmI-like_PUA"/>
</dbReference>
<evidence type="ECO:0000313" key="10">
    <source>
        <dbReference type="EMBL" id="QJW93440.1"/>
    </source>
</evidence>
<dbReference type="CDD" id="cd21153">
    <property type="entry name" value="PUA_RlmI"/>
    <property type="match status" value="1"/>
</dbReference>
<keyword evidence="11" id="KW-1185">Reference proteome</keyword>
<dbReference type="Gene3D" id="3.40.50.150">
    <property type="entry name" value="Vaccinia Virus protein VP39"/>
    <property type="match status" value="1"/>
</dbReference>
<keyword evidence="4 10" id="KW-0489">Methyltransferase</keyword>
<reference evidence="11" key="1">
    <citation type="submission" date="2020-05" db="EMBL/GenBank/DDBJ databases">
        <title>Frigoriglobus tundricola gen. nov., sp. nov., a psychrotolerant cellulolytic planctomycete of the family Gemmataceae with two divergent copies of 16S rRNA gene.</title>
        <authorList>
            <person name="Kulichevskaya I.S."/>
            <person name="Ivanova A.A."/>
            <person name="Naumoff D.G."/>
            <person name="Beletsky A.V."/>
            <person name="Rijpstra W.I.C."/>
            <person name="Sinninghe Damste J.S."/>
            <person name="Mardanov A.V."/>
            <person name="Ravin N.V."/>
            <person name="Dedysh S.N."/>
        </authorList>
    </citation>
    <scope>NUCLEOTIDE SEQUENCE [LARGE SCALE GENOMIC DNA]</scope>
    <source>
        <strain evidence="11">PL17</strain>
    </source>
</reference>
<dbReference type="GO" id="GO:0006364">
    <property type="term" value="P:rRNA processing"/>
    <property type="evidence" value="ECO:0007669"/>
    <property type="project" value="UniProtKB-KW"/>
</dbReference>
<dbReference type="Pfam" id="PF17785">
    <property type="entry name" value="PUA_3"/>
    <property type="match status" value="1"/>
</dbReference>
<comment type="similarity">
    <text evidence="8">Belongs to the methyltransferase superfamily. RlmI family.</text>
</comment>
<dbReference type="InterPro" id="IPR036974">
    <property type="entry name" value="PUA_sf"/>
</dbReference>
<dbReference type="SUPFAM" id="SSF88697">
    <property type="entry name" value="PUA domain-like"/>
    <property type="match status" value="1"/>
</dbReference>
<gene>
    <name evidence="10" type="ORF">FTUN_0946</name>
</gene>
<evidence type="ECO:0000256" key="1">
    <source>
        <dbReference type="ARBA" id="ARBA00004496"/>
    </source>
</evidence>
<evidence type="ECO:0000259" key="9">
    <source>
        <dbReference type="SMART" id="SM00359"/>
    </source>
</evidence>
<dbReference type="Gene3D" id="3.30.750.80">
    <property type="entry name" value="RNA methyltransferase domain (HRMD) like"/>
    <property type="match status" value="1"/>
</dbReference>
<dbReference type="EMBL" id="CP053452">
    <property type="protein sequence ID" value="QJW93440.1"/>
    <property type="molecule type" value="Genomic_DNA"/>
</dbReference>
<dbReference type="GO" id="GO:0003723">
    <property type="term" value="F:RNA binding"/>
    <property type="evidence" value="ECO:0007669"/>
    <property type="project" value="UniProtKB-KW"/>
</dbReference>
<dbReference type="GO" id="GO:0032259">
    <property type="term" value="P:methylation"/>
    <property type="evidence" value="ECO:0007669"/>
    <property type="project" value="UniProtKB-KW"/>
</dbReference>
<evidence type="ECO:0000256" key="2">
    <source>
        <dbReference type="ARBA" id="ARBA00022490"/>
    </source>
</evidence>
<keyword evidence="3" id="KW-0698">rRNA processing</keyword>
<proteinExistence type="inferred from homology"/>
<dbReference type="PROSITE" id="PS50890">
    <property type="entry name" value="PUA"/>
    <property type="match status" value="1"/>
</dbReference>
<evidence type="ECO:0000313" key="11">
    <source>
        <dbReference type="Proteomes" id="UP000503447"/>
    </source>
</evidence>
<dbReference type="GO" id="GO:0008168">
    <property type="term" value="F:methyltransferase activity"/>
    <property type="evidence" value="ECO:0007669"/>
    <property type="project" value="UniProtKB-KW"/>
</dbReference>
<dbReference type="PANTHER" id="PTHR42873">
    <property type="entry name" value="RIBOSOMAL RNA LARGE SUBUNIT METHYLTRANSFERASE"/>
    <property type="match status" value="1"/>
</dbReference>
<sequence length="396" mass="43922">MTIAKVILKPKRAQPFFGRHPWVFAGAIDRIEGAPADGDEVDLISNGGNFVARGLFNSQSKINVRLYSWEEHVPLDRAFFRERLARALHLRHDILKLNTPDAGYRVCFSESDYLSGMIIDRYGDWLTVQFTALGLANRRAEIVDVLRELLNPKGIYLRTEKGVGKLEGVELHDQLLWGEPPPADLTILENGLRFLVNLAEGQKTGYYLDQRDNRAVVARMCAGKRVLDAFCYTGGFGLYAARAGAAEVLCLDASEPALELGRRNATANALANVSFEKADVFRHLADLAEAGRKFDVVVLDPPKFARNRAAVPEAFKGYRRLHQLALSLLDKDGVLVSCCCTGLITMTDLEELIGQVAVEGRRDLQLLERRGPSADHPVAVTCRESGYLKCVVSRVL</sequence>
<name>A0A6M5YJC6_9BACT</name>
<dbReference type="CDD" id="cd11572">
    <property type="entry name" value="RlmI_M_like"/>
    <property type="match status" value="1"/>
</dbReference>
<protein>
    <submittedName>
        <fullName evidence="10">23S rRNA (Cytosine(1962)-C(5))-methyltransferase</fullName>
        <ecNumber evidence="10">2.1.1.191</ecNumber>
    </submittedName>
</protein>
<dbReference type="InterPro" id="IPR015947">
    <property type="entry name" value="PUA-like_sf"/>
</dbReference>
<dbReference type="SMART" id="SM00359">
    <property type="entry name" value="PUA"/>
    <property type="match status" value="1"/>
</dbReference>
<evidence type="ECO:0000256" key="4">
    <source>
        <dbReference type="ARBA" id="ARBA00022603"/>
    </source>
</evidence>
<evidence type="ECO:0000256" key="5">
    <source>
        <dbReference type="ARBA" id="ARBA00022679"/>
    </source>
</evidence>
<keyword evidence="7" id="KW-0694">RNA-binding</keyword>
<dbReference type="InterPro" id="IPR002478">
    <property type="entry name" value="PUA"/>
</dbReference>
<comment type="subcellular location">
    <subcellularLocation>
        <location evidence="1">Cytoplasm</location>
    </subcellularLocation>
</comment>
<dbReference type="CDD" id="cd02440">
    <property type="entry name" value="AdoMet_MTases"/>
    <property type="match status" value="1"/>
</dbReference>
<evidence type="ECO:0000256" key="7">
    <source>
        <dbReference type="ARBA" id="ARBA00022884"/>
    </source>
</evidence>